<reference evidence="1 2" key="1">
    <citation type="journal article" date="2015" name="Genome Announc.">
        <title>Complete genome sequences for 35 biothreat assay-relevant bacillus species.</title>
        <authorList>
            <person name="Johnson S.L."/>
            <person name="Daligault H.E."/>
            <person name="Davenport K.W."/>
            <person name="Jaissle J."/>
            <person name="Frey K.G."/>
            <person name="Ladner J.T."/>
            <person name="Broomall S.M."/>
            <person name="Bishop-Lilly K.A."/>
            <person name="Bruce D.C."/>
            <person name="Gibbons H.S."/>
            <person name="Coyne S.R."/>
            <person name="Lo C.C."/>
            <person name="Meincke L."/>
            <person name="Munk A.C."/>
            <person name="Koroleva G.I."/>
            <person name="Rosenzweig C.N."/>
            <person name="Palacios G.F."/>
            <person name="Redden C.L."/>
            <person name="Minogue T.D."/>
            <person name="Chain P.S."/>
        </authorList>
    </citation>
    <scope>NUCLEOTIDE SEQUENCE [LARGE SCALE GENOMIC DNA]</scope>
    <source>
        <strain evidence="2">ATCC 14581 / DSM 32 / JCM 2506 / NBRC 15308 / NCIMB 9376 / NCTC 10342 / NRRL B-14308 / VKM B-512</strain>
        <plasmid evidence="1 2">pBMV_2</plasmid>
    </source>
</reference>
<dbReference type="HOGENOM" id="CLU_2840700_0_0_9"/>
<dbReference type="RefSeq" id="WP_034655550.1">
    <property type="nucleotide sequence ID" value="NZ_BCVB01000023.1"/>
</dbReference>
<dbReference type="InterPro" id="IPR036162">
    <property type="entry name" value="Resolvase-like_N_sf"/>
</dbReference>
<organism evidence="1 2">
    <name type="scientific">Priestia megaterium (strain ATCC 14581 / DSM 32 / CCUG 1817 / JCM 2506 / NBRC 15308 / NCIMB 9376 / NCTC 10342 / NRRL B-14308 / VKM B-512 / Ford 19)</name>
    <name type="common">Bacillus megaterium</name>
    <dbReference type="NCBI Taxonomy" id="1348623"/>
    <lineage>
        <taxon>Bacteria</taxon>
        <taxon>Bacillati</taxon>
        <taxon>Bacillota</taxon>
        <taxon>Bacilli</taxon>
        <taxon>Bacillales</taxon>
        <taxon>Bacillaceae</taxon>
        <taxon>Priestia</taxon>
    </lineage>
</organism>
<dbReference type="EMBL" id="CP009921">
    <property type="protein sequence ID" value="AJI25569.1"/>
    <property type="molecule type" value="Genomic_DNA"/>
</dbReference>
<dbReference type="AlphaFoldDB" id="A0A0B6B060"/>
<dbReference type="SUPFAM" id="SSF53041">
    <property type="entry name" value="Resolvase-like"/>
    <property type="match status" value="1"/>
</dbReference>
<dbReference type="GO" id="GO:0003677">
    <property type="term" value="F:DNA binding"/>
    <property type="evidence" value="ECO:0007669"/>
    <property type="project" value="InterPro"/>
</dbReference>
<dbReference type="Gene3D" id="3.40.50.1390">
    <property type="entry name" value="Resolvase, N-terminal catalytic domain"/>
    <property type="match status" value="1"/>
</dbReference>
<geneLocation type="plasmid" evidence="1 2">
    <name>pBMV_2</name>
</geneLocation>
<gene>
    <name evidence="1" type="ORF">BG04_5813</name>
</gene>
<proteinExistence type="predicted"/>
<name>A0A0B6B060_PRIM2</name>
<dbReference type="GeneID" id="93646028"/>
<sequence>MGINFGYIRVGTNEQNLDRQLEVIKPYIADGKYIYNNKASGKDMERVGFQNILKAMLTFTTSNPC</sequence>
<dbReference type="GO" id="GO:0000150">
    <property type="term" value="F:DNA strand exchange activity"/>
    <property type="evidence" value="ECO:0007669"/>
    <property type="project" value="InterPro"/>
</dbReference>
<dbReference type="InterPro" id="IPR006119">
    <property type="entry name" value="Resolv_N"/>
</dbReference>
<evidence type="ECO:0000313" key="1">
    <source>
        <dbReference type="EMBL" id="AJI25569.1"/>
    </source>
</evidence>
<evidence type="ECO:0000313" key="2">
    <source>
        <dbReference type="Proteomes" id="UP000031829"/>
    </source>
</evidence>
<protein>
    <submittedName>
        <fullName evidence="1">Uncharacterized protein</fullName>
    </submittedName>
</protein>
<accession>A0A0B6B060</accession>
<dbReference type="Proteomes" id="UP000031829">
    <property type="component" value="Plasmid pBMV_2"/>
</dbReference>
<dbReference type="PROSITE" id="PS51736">
    <property type="entry name" value="RECOMBINASES_3"/>
    <property type="match status" value="1"/>
</dbReference>
<dbReference type="Pfam" id="PF00239">
    <property type="entry name" value="Resolvase"/>
    <property type="match status" value="1"/>
</dbReference>
<keyword evidence="1" id="KW-0614">Plasmid</keyword>
<dbReference type="KEGG" id="bmeg:BG04_5813"/>